<gene>
    <name evidence="2" type="ORF">QU481_10715</name>
</gene>
<comment type="caution">
    <text evidence="2">The sequence shown here is derived from an EMBL/GenBank/DDBJ whole genome shotgun (WGS) entry which is preliminary data.</text>
</comment>
<accession>A0ABT7XNJ4</accession>
<evidence type="ECO:0000313" key="3">
    <source>
        <dbReference type="Proteomes" id="UP001168540"/>
    </source>
</evidence>
<protein>
    <submittedName>
        <fullName evidence="2">TolC family protein</fullName>
    </submittedName>
</protein>
<reference evidence="2" key="1">
    <citation type="submission" date="2023-06" db="EMBL/GenBank/DDBJ databases">
        <authorList>
            <person name="Zhang S."/>
        </authorList>
    </citation>
    <scope>NUCLEOTIDE SEQUENCE</scope>
    <source>
        <strain evidence="2">SG2303</strain>
    </source>
</reference>
<dbReference type="SUPFAM" id="SSF56954">
    <property type="entry name" value="Outer membrane efflux proteins (OEP)"/>
    <property type="match status" value="1"/>
</dbReference>
<proteinExistence type="inferred from homology"/>
<keyword evidence="3" id="KW-1185">Reference proteome</keyword>
<dbReference type="Gene3D" id="2.20.200.10">
    <property type="entry name" value="Outer membrane efflux proteins (OEP)"/>
    <property type="match status" value="1"/>
</dbReference>
<dbReference type="RefSeq" id="WP_289829969.1">
    <property type="nucleotide sequence ID" value="NZ_JAUEDK010000016.1"/>
</dbReference>
<dbReference type="InterPro" id="IPR010131">
    <property type="entry name" value="MdtP/NodT-like"/>
</dbReference>
<name>A0ABT7XNJ4_9NEIS</name>
<dbReference type="Pfam" id="PF02321">
    <property type="entry name" value="OEP"/>
    <property type="match status" value="1"/>
</dbReference>
<dbReference type="PANTHER" id="PTHR30203:SF25">
    <property type="entry name" value="OUTER MEMBRANE PROTEIN-RELATED"/>
    <property type="match status" value="1"/>
</dbReference>
<evidence type="ECO:0000313" key="2">
    <source>
        <dbReference type="EMBL" id="MDN0075362.1"/>
    </source>
</evidence>
<dbReference type="Proteomes" id="UP001168540">
    <property type="component" value="Unassembled WGS sequence"/>
</dbReference>
<comment type="similarity">
    <text evidence="1">Belongs to the outer membrane factor (OMF) (TC 1.B.17) family.</text>
</comment>
<dbReference type="EMBL" id="JAUEDK010000016">
    <property type="protein sequence ID" value="MDN0075362.1"/>
    <property type="molecule type" value="Genomic_DNA"/>
</dbReference>
<dbReference type="InterPro" id="IPR003423">
    <property type="entry name" value="OMP_efflux"/>
</dbReference>
<dbReference type="Gene3D" id="1.20.1600.10">
    <property type="entry name" value="Outer membrane efflux proteins (OEP)"/>
    <property type="match status" value="1"/>
</dbReference>
<evidence type="ECO:0000256" key="1">
    <source>
        <dbReference type="ARBA" id="ARBA00007613"/>
    </source>
</evidence>
<dbReference type="PANTHER" id="PTHR30203">
    <property type="entry name" value="OUTER MEMBRANE CATION EFFLUX PROTEIN"/>
    <property type="match status" value="1"/>
</dbReference>
<organism evidence="2 3">
    <name type="scientific">Crenobacter oryzisoli</name>
    <dbReference type="NCBI Taxonomy" id="3056844"/>
    <lineage>
        <taxon>Bacteria</taxon>
        <taxon>Pseudomonadati</taxon>
        <taxon>Pseudomonadota</taxon>
        <taxon>Betaproteobacteria</taxon>
        <taxon>Neisseriales</taxon>
        <taxon>Neisseriaceae</taxon>
        <taxon>Crenobacter</taxon>
    </lineage>
</organism>
<sequence>MSRLIGRALAQNLDLKAALARVAQARAAADEAGAQRLPEASLGADAQREHQSLLSPLGKIASAFPGYSRNQSLYDIGAGASWEADLFGGLKRQAEAADAEAQAAEADRLDLRVSIAAEVADAYFRVRAAQQRIALAEAQTRTC</sequence>